<dbReference type="RefSeq" id="WP_110390382.1">
    <property type="nucleotide sequence ID" value="NZ_DAIPEO010000137.1"/>
</dbReference>
<dbReference type="GO" id="GO:0043751">
    <property type="term" value="F:polyphosphate:AMP phosphotransferase activity"/>
    <property type="evidence" value="ECO:0007669"/>
    <property type="project" value="InterPro"/>
</dbReference>
<reference evidence="2 3" key="1">
    <citation type="submission" date="2018-05" db="EMBL/GenBank/DDBJ databases">
        <title>Genomic Encyclopedia of Type Strains, Phase IV (KMG-IV): sequencing the most valuable type-strain genomes for metagenomic binning, comparative biology and taxonomic classification.</title>
        <authorList>
            <person name="Goeker M."/>
        </authorList>
    </citation>
    <scope>NUCLEOTIDE SEQUENCE [LARGE SCALE GENOMIC DNA]</scope>
    <source>
        <strain evidence="2 3">DSM 29661</strain>
    </source>
</reference>
<dbReference type="NCBIfam" id="TIGR03708">
    <property type="entry name" value="poly_P_AMP_trns"/>
    <property type="match status" value="1"/>
</dbReference>
<dbReference type="GO" id="GO:0006797">
    <property type="term" value="P:polyphosphate metabolic process"/>
    <property type="evidence" value="ECO:0007669"/>
    <property type="project" value="InterPro"/>
</dbReference>
<dbReference type="InterPro" id="IPR022489">
    <property type="entry name" value="PolyP_AMP_Tfrase"/>
</dbReference>
<evidence type="ECO:0000313" key="3">
    <source>
        <dbReference type="Proteomes" id="UP000247555"/>
    </source>
</evidence>
<dbReference type="OrthoDB" id="9775224at2"/>
<dbReference type="AlphaFoldDB" id="A0A318KP94"/>
<dbReference type="Gene3D" id="3.40.50.300">
    <property type="entry name" value="P-loop containing nucleotide triphosphate hydrolases"/>
    <property type="match status" value="2"/>
</dbReference>
<dbReference type="InterPro" id="IPR027417">
    <property type="entry name" value="P-loop_NTPase"/>
</dbReference>
<gene>
    <name evidence="2" type="ORF">DFR34_106106</name>
</gene>
<dbReference type="Pfam" id="PF03976">
    <property type="entry name" value="PPK2"/>
    <property type="match status" value="2"/>
</dbReference>
<dbReference type="PANTHER" id="PTHR34383">
    <property type="entry name" value="POLYPHOSPHATE:AMP PHOSPHOTRANSFERASE-RELATED"/>
    <property type="match status" value="1"/>
</dbReference>
<sequence>MFESAELGHRIDKARFREESPALRQALLEAQYELRERGDFPVIIMLNGFDGAGRSETMNLLSSWLDPRLIQIHTRTSAFADEDDDNRGRPWLWRYWRALPPKGRIGLMYGSWYSDILFGQVNGHLDSETAAHRVSEVLRLERQLVAEGALIIKLWLHLSREKQKKRLKALEHDPATRWRVRAQDWRHYKQYADIRRHAEHILRRTSTGEAPWVIVEGEDDNYRHLTIGHVILQALRARLDAAPLTHPRAEAPPLLPPLDGLQLLDTLQLDQPMGKADYQRELEHWQARLNRLTRHPDFARRALVAVFEGNDAAGKGGAIRRIATALDARAYRIVPIAAPSEDERAMPWLWRFWRQVPSHGNITIFDRSWYGRVLVERVEGFAREHEWLRAYGEINDFEHQLADAGVMVVKFWLAISHDEQLARFQAREQTGFKRFKITEEDWRNREKWLAYKDAVCDMIDRTSTQTAPWTLVEANNKHYARIKVLRTLCERLESQLDTTPEDDAAG</sequence>
<dbReference type="EMBL" id="QJKI01000006">
    <property type="protein sequence ID" value="PXX79470.1"/>
    <property type="molecule type" value="Genomic_DNA"/>
</dbReference>
<feature type="domain" description="Polyphosphate kinase-2-related" evidence="1">
    <location>
        <begin position="275"/>
        <end position="495"/>
    </location>
</feature>
<evidence type="ECO:0000313" key="2">
    <source>
        <dbReference type="EMBL" id="PXX79470.1"/>
    </source>
</evidence>
<protein>
    <submittedName>
        <fullName evidence="2">Polyphosphate:AMP phosphotransferase</fullName>
    </submittedName>
</protein>
<keyword evidence="3" id="KW-1185">Reference proteome</keyword>
<proteinExistence type="predicted"/>
<comment type="caution">
    <text evidence="2">The sequence shown here is derived from an EMBL/GenBank/DDBJ whole genome shotgun (WGS) entry which is preliminary data.</text>
</comment>
<accession>A0A318KP94</accession>
<dbReference type="SUPFAM" id="SSF52540">
    <property type="entry name" value="P-loop containing nucleoside triphosphate hydrolases"/>
    <property type="match status" value="2"/>
</dbReference>
<dbReference type="PANTHER" id="PTHR34383:SF3">
    <property type="entry name" value="POLYPHOSPHATE:AMP PHOSPHOTRANSFERASE"/>
    <property type="match status" value="1"/>
</dbReference>
<feature type="domain" description="Polyphosphate kinase-2-related" evidence="1">
    <location>
        <begin position="11"/>
        <end position="238"/>
    </location>
</feature>
<dbReference type="InterPro" id="IPR022488">
    <property type="entry name" value="PPK2-related"/>
</dbReference>
<organism evidence="2 3">
    <name type="scientific">Rivihabitans pingtungensis</name>
    <dbReference type="NCBI Taxonomy" id="1054498"/>
    <lineage>
        <taxon>Bacteria</taxon>
        <taxon>Pseudomonadati</taxon>
        <taxon>Pseudomonadota</taxon>
        <taxon>Betaproteobacteria</taxon>
        <taxon>Neisseriales</taxon>
        <taxon>Aquaspirillaceae</taxon>
        <taxon>Rivihabitans</taxon>
    </lineage>
</organism>
<dbReference type="Proteomes" id="UP000247555">
    <property type="component" value="Unassembled WGS sequence"/>
</dbReference>
<keyword evidence="2" id="KW-0808">Transferase</keyword>
<evidence type="ECO:0000259" key="1">
    <source>
        <dbReference type="Pfam" id="PF03976"/>
    </source>
</evidence>
<name>A0A318KP94_9NEIS</name>